<comment type="caution">
    <text evidence="2">The sequence shown here is derived from an EMBL/GenBank/DDBJ whole genome shotgun (WGS) entry which is preliminary data.</text>
</comment>
<keyword evidence="1" id="KW-0732">Signal</keyword>
<evidence type="ECO:0000256" key="1">
    <source>
        <dbReference type="SAM" id="SignalP"/>
    </source>
</evidence>
<evidence type="ECO:0000313" key="2">
    <source>
        <dbReference type="EMBL" id="KAK9744921.1"/>
    </source>
</evidence>
<feature type="chain" id="PRO_5043654388" evidence="1">
    <location>
        <begin position="19"/>
        <end position="477"/>
    </location>
</feature>
<organism evidence="2 3">
    <name type="scientific">Popillia japonica</name>
    <name type="common">Japanese beetle</name>
    <dbReference type="NCBI Taxonomy" id="7064"/>
    <lineage>
        <taxon>Eukaryota</taxon>
        <taxon>Metazoa</taxon>
        <taxon>Ecdysozoa</taxon>
        <taxon>Arthropoda</taxon>
        <taxon>Hexapoda</taxon>
        <taxon>Insecta</taxon>
        <taxon>Pterygota</taxon>
        <taxon>Neoptera</taxon>
        <taxon>Endopterygota</taxon>
        <taxon>Coleoptera</taxon>
        <taxon>Polyphaga</taxon>
        <taxon>Scarabaeiformia</taxon>
        <taxon>Scarabaeidae</taxon>
        <taxon>Rutelinae</taxon>
        <taxon>Popillia</taxon>
    </lineage>
</organism>
<dbReference type="AlphaFoldDB" id="A0AAW1MFC1"/>
<reference evidence="2 3" key="1">
    <citation type="journal article" date="2024" name="BMC Genomics">
        <title>De novo assembly and annotation of Popillia japonica's genome with initial clues to its potential as an invasive pest.</title>
        <authorList>
            <person name="Cucini C."/>
            <person name="Boschi S."/>
            <person name="Funari R."/>
            <person name="Cardaioli E."/>
            <person name="Iannotti N."/>
            <person name="Marturano G."/>
            <person name="Paoli F."/>
            <person name="Bruttini M."/>
            <person name="Carapelli A."/>
            <person name="Frati F."/>
            <person name="Nardi F."/>
        </authorList>
    </citation>
    <scope>NUCLEOTIDE SEQUENCE [LARGE SCALE GENOMIC DNA]</scope>
    <source>
        <strain evidence="2">DMR45628</strain>
    </source>
</reference>
<proteinExistence type="predicted"/>
<protein>
    <submittedName>
        <fullName evidence="2">Uncharacterized protein</fullName>
    </submittedName>
</protein>
<feature type="signal peptide" evidence="1">
    <location>
        <begin position="1"/>
        <end position="18"/>
    </location>
</feature>
<name>A0AAW1MFC1_POPJA</name>
<sequence>MNLRLITMVMLVFPAVLATNNNCNVLFLHSSSVTFDFVMYELEVDGKSLKKAVLPDAVFTIPNCTFKIDISSTTYKVGLVVIPMLTNLPDSVRIVRGVCGDGIIGVVSLDSPRNYWTATKTEIENLAESGCNIIIAVTPNNNVLTEELIGAKQVHAIVQNAGKIWTKSGELELVQNEENDPKTLFVSFDKYGDIIQFEDSSVYFDESRIKRQINDTDDTDNTNNTTTEQYETRTTRTTRTIRQRSSMRWRANVVLPGRFSSPATCTLRHFKDCDEGECALGNFIADAIAFYARWHIATRANALWAISSRMLSPSTLDGTGPTIINCGPVIRAESLLILAALQKQWESKNIVHIAGLQIWKTADNKDGFASARKQILSDPSFDAVKKGQYSVTGSKQFLKKFCAPKCEKACIRDIVQEYVEVNKDIIPQIKFRYWDLTRAELKLVKDGYGKAFLKSGAFTTFSVSLKLYLSLCSLYVV</sequence>
<keyword evidence="3" id="KW-1185">Reference proteome</keyword>
<evidence type="ECO:0000313" key="3">
    <source>
        <dbReference type="Proteomes" id="UP001458880"/>
    </source>
</evidence>
<dbReference type="Proteomes" id="UP001458880">
    <property type="component" value="Unassembled WGS sequence"/>
</dbReference>
<accession>A0AAW1MFC1</accession>
<gene>
    <name evidence="2" type="ORF">QE152_g7431</name>
</gene>
<dbReference type="EMBL" id="JASPKY010000054">
    <property type="protein sequence ID" value="KAK9744921.1"/>
    <property type="molecule type" value="Genomic_DNA"/>
</dbReference>